<dbReference type="Gene3D" id="1.25.40.10">
    <property type="entry name" value="Tetratricopeptide repeat domain"/>
    <property type="match status" value="2"/>
</dbReference>
<dbReference type="RefSeq" id="WP_303277045.1">
    <property type="nucleotide sequence ID" value="NZ_JAUOEK010000069.1"/>
</dbReference>
<dbReference type="Proteomes" id="UP001176883">
    <property type="component" value="Unassembled WGS sequence"/>
</dbReference>
<feature type="coiled-coil region" evidence="3">
    <location>
        <begin position="71"/>
        <end position="98"/>
    </location>
</feature>
<protein>
    <submittedName>
        <fullName evidence="4">Tetratricopeptide repeat protein</fullName>
    </submittedName>
</protein>
<keyword evidence="2" id="KW-0802">TPR repeat</keyword>
<evidence type="ECO:0000313" key="4">
    <source>
        <dbReference type="EMBL" id="MDO5969355.1"/>
    </source>
</evidence>
<dbReference type="InterPro" id="IPR019734">
    <property type="entry name" value="TPR_rpt"/>
</dbReference>
<dbReference type="PANTHER" id="PTHR45641:SF19">
    <property type="entry name" value="NEPHROCYSTIN-3"/>
    <property type="match status" value="1"/>
</dbReference>
<evidence type="ECO:0000256" key="3">
    <source>
        <dbReference type="SAM" id="Coils"/>
    </source>
</evidence>
<dbReference type="InterPro" id="IPR011990">
    <property type="entry name" value="TPR-like_helical_dom_sf"/>
</dbReference>
<dbReference type="EMBL" id="JAUOEK010000069">
    <property type="protein sequence ID" value="MDO5969355.1"/>
    <property type="molecule type" value="Genomic_DNA"/>
</dbReference>
<evidence type="ECO:0000313" key="5">
    <source>
        <dbReference type="Proteomes" id="UP001176883"/>
    </source>
</evidence>
<keyword evidence="1" id="KW-0677">Repeat</keyword>
<proteinExistence type="predicted"/>
<sequence length="435" mass="50400">MSNSNLNKVTALGNNIFIFQYINSEGEQIEERKSFQEFLQPFIDPYQEQIKILKSRIKDKVKIQGYLDKEIIGLSNKIEALKNEKKSLENQVSHFLTEIEGKDLSENTNLYQEALDYFIVGKMDKALVVLDEVKMEEEEKLAIEDIKQKAETRILKARILRVKNKFAEAGSNYEKALELFSNWDNCLEAANYFKFIHKFNKSTHYYRICLQKVTSNYEKAATLNNLANLQSDKNEFGKAESSYLEALEIRRKLAEDNPQTYLPDVGMTLNNLAVLQRDKNEFEKAESSYEEALEIYRKLAEANPQTYLPYVAGTLNNLAVLQRAKNEFEKAESSYEEALEIRRKLAEANPQTYLPDVGMTQINMGIYYQESKIDRALSIQLVDEAITNLLPFYQIPYIQNYLKVAFKVLKGWEIDIETYLEKKMATNNEQNGNMG</sequence>
<name>A0ABT8W8A1_9FLAO</name>
<gene>
    <name evidence="4" type="ORF">Q4Q35_06015</name>
</gene>
<accession>A0ABT8W8A1</accession>
<dbReference type="SMART" id="SM00028">
    <property type="entry name" value="TPR"/>
    <property type="match status" value="4"/>
</dbReference>
<keyword evidence="3" id="KW-0175">Coiled coil</keyword>
<dbReference type="PANTHER" id="PTHR45641">
    <property type="entry name" value="TETRATRICOPEPTIDE REPEAT PROTEIN (AFU_ORTHOLOGUE AFUA_6G03870)"/>
    <property type="match status" value="1"/>
</dbReference>
<reference evidence="4" key="1">
    <citation type="submission" date="2023-07" db="EMBL/GenBank/DDBJ databases">
        <title>Two novel species in the genus Flavivirga.</title>
        <authorList>
            <person name="Kwon K."/>
        </authorList>
    </citation>
    <scope>NUCLEOTIDE SEQUENCE</scope>
    <source>
        <strain evidence="4">KCTC 52353</strain>
    </source>
</reference>
<keyword evidence="5" id="KW-1185">Reference proteome</keyword>
<comment type="caution">
    <text evidence="4">The sequence shown here is derived from an EMBL/GenBank/DDBJ whole genome shotgun (WGS) entry which is preliminary data.</text>
</comment>
<organism evidence="4 5">
    <name type="scientific">Flavivirga aquimarina</name>
    <dbReference type="NCBI Taxonomy" id="2027862"/>
    <lineage>
        <taxon>Bacteria</taxon>
        <taxon>Pseudomonadati</taxon>
        <taxon>Bacteroidota</taxon>
        <taxon>Flavobacteriia</taxon>
        <taxon>Flavobacteriales</taxon>
        <taxon>Flavobacteriaceae</taxon>
        <taxon>Flavivirga</taxon>
    </lineage>
</organism>
<dbReference type="Pfam" id="PF13374">
    <property type="entry name" value="TPR_10"/>
    <property type="match status" value="3"/>
</dbReference>
<dbReference type="SUPFAM" id="SSF48452">
    <property type="entry name" value="TPR-like"/>
    <property type="match status" value="2"/>
</dbReference>
<evidence type="ECO:0000256" key="1">
    <source>
        <dbReference type="ARBA" id="ARBA00022737"/>
    </source>
</evidence>
<evidence type="ECO:0000256" key="2">
    <source>
        <dbReference type="ARBA" id="ARBA00022803"/>
    </source>
</evidence>